<name>A0ABD3LUK4_EUCGL</name>
<dbReference type="EMBL" id="JBJKBG010000001">
    <property type="protein sequence ID" value="KAL3755446.1"/>
    <property type="molecule type" value="Genomic_DNA"/>
</dbReference>
<gene>
    <name evidence="5" type="ORF">ACJRO7_002492</name>
</gene>
<dbReference type="InterPro" id="IPR004265">
    <property type="entry name" value="Dirigent"/>
</dbReference>
<dbReference type="GO" id="GO:0048046">
    <property type="term" value="C:apoplast"/>
    <property type="evidence" value="ECO:0007669"/>
    <property type="project" value="UniProtKB-SubCell"/>
</dbReference>
<comment type="function">
    <text evidence="4">Dirigent proteins impart stereoselectivity on the phenoxy radical-coupling reaction, yielding optically active lignans from two molecules of coniferyl alcohol in the biosynthesis of lignans, flavonolignans, and alkaloids and thus plays a central role in plant secondary metabolism.</text>
</comment>
<evidence type="ECO:0000313" key="6">
    <source>
        <dbReference type="Proteomes" id="UP001634007"/>
    </source>
</evidence>
<dbReference type="GO" id="GO:0009699">
    <property type="term" value="P:phenylpropanoid biosynthetic process"/>
    <property type="evidence" value="ECO:0007669"/>
    <property type="project" value="UniProtKB-ARBA"/>
</dbReference>
<dbReference type="Pfam" id="PF03018">
    <property type="entry name" value="Dirigent"/>
    <property type="match status" value="1"/>
</dbReference>
<comment type="caution">
    <text evidence="5">The sequence shown here is derived from an EMBL/GenBank/DDBJ whole genome shotgun (WGS) entry which is preliminary data.</text>
</comment>
<comment type="subunit">
    <text evidence="2 4">Homodimer.</text>
</comment>
<dbReference type="Proteomes" id="UP001634007">
    <property type="component" value="Unassembled WGS sequence"/>
</dbReference>
<evidence type="ECO:0000256" key="2">
    <source>
        <dbReference type="ARBA" id="ARBA00011738"/>
    </source>
</evidence>
<evidence type="ECO:0000256" key="3">
    <source>
        <dbReference type="ARBA" id="ARBA00022525"/>
    </source>
</evidence>
<evidence type="ECO:0000313" key="5">
    <source>
        <dbReference type="EMBL" id="KAL3755446.1"/>
    </source>
</evidence>
<dbReference type="PANTHER" id="PTHR21495">
    <property type="entry name" value="NUCLEOPORIN-RELATED"/>
    <property type="match status" value="1"/>
</dbReference>
<evidence type="ECO:0000256" key="1">
    <source>
        <dbReference type="ARBA" id="ARBA00010746"/>
    </source>
</evidence>
<evidence type="ECO:0000256" key="4">
    <source>
        <dbReference type="RuleBase" id="RU363099"/>
    </source>
</evidence>
<dbReference type="Gene3D" id="2.40.480.10">
    <property type="entry name" value="Allene oxide cyclase-like"/>
    <property type="match status" value="1"/>
</dbReference>
<dbReference type="InterPro" id="IPR044859">
    <property type="entry name" value="Allene_oxi_cyc_Dirigent"/>
</dbReference>
<keyword evidence="6" id="KW-1185">Reference proteome</keyword>
<protein>
    <recommendedName>
        <fullName evidence="4">Dirigent protein</fullName>
    </recommendedName>
</protein>
<comment type="similarity">
    <text evidence="1 4">Belongs to the plant dirigent protein family.</text>
</comment>
<reference evidence="5 6" key="1">
    <citation type="submission" date="2024-11" db="EMBL/GenBank/DDBJ databases">
        <title>Chromosome-level genome assembly of Eucalyptus globulus Labill. provides insights into its genome evolution.</title>
        <authorList>
            <person name="Li X."/>
        </authorList>
    </citation>
    <scope>NUCLEOTIDE SEQUENCE [LARGE SCALE GENOMIC DNA]</scope>
    <source>
        <strain evidence="5">CL2024</strain>
        <tissue evidence="5">Fresh tender leaves</tissue>
    </source>
</reference>
<keyword evidence="3 4" id="KW-0964">Secreted</keyword>
<dbReference type="AlphaFoldDB" id="A0ABD3LUK4"/>
<proteinExistence type="inferred from homology"/>
<sequence>MARSLPKLNLIMLLISDHLRRTIPNIRPQPVHRGQAEKIGEAEPPPPYLHGVFAGPNFTATQVASAPTTGQSATSFGGVFLVSRAQGLTSSASQAELALLMTVNFVFTEGKFNGNTLSMLGRNSLALEVREMAIPGGTGAFQLARGYVRTKIHTINRTSELLVSEYDVYILHYQDMWFLVRISTVYSSFFEQDNKKAHRLLVGYYIHVKQAGNDFTWWPSDGWKLHTCKTS</sequence>
<keyword evidence="4" id="KW-0052">Apoplast</keyword>
<organism evidence="5 6">
    <name type="scientific">Eucalyptus globulus</name>
    <name type="common">Tasmanian blue gum</name>
    <dbReference type="NCBI Taxonomy" id="34317"/>
    <lineage>
        <taxon>Eukaryota</taxon>
        <taxon>Viridiplantae</taxon>
        <taxon>Streptophyta</taxon>
        <taxon>Embryophyta</taxon>
        <taxon>Tracheophyta</taxon>
        <taxon>Spermatophyta</taxon>
        <taxon>Magnoliopsida</taxon>
        <taxon>eudicotyledons</taxon>
        <taxon>Gunneridae</taxon>
        <taxon>Pentapetalae</taxon>
        <taxon>rosids</taxon>
        <taxon>malvids</taxon>
        <taxon>Myrtales</taxon>
        <taxon>Myrtaceae</taxon>
        <taxon>Myrtoideae</taxon>
        <taxon>Eucalypteae</taxon>
        <taxon>Eucalyptus</taxon>
    </lineage>
</organism>
<accession>A0ABD3LUK4</accession>
<comment type="subcellular location">
    <subcellularLocation>
        <location evidence="4">Secreted</location>
        <location evidence="4">Extracellular space</location>
        <location evidence="4">Apoplast</location>
    </subcellularLocation>
</comment>